<dbReference type="AlphaFoldDB" id="A0A454XVJ8"/>
<dbReference type="EnsemblMetazoa" id="PPA15888.1">
    <property type="protein sequence ID" value="PPA15888.1"/>
    <property type="gene ID" value="WBGene00105442"/>
</dbReference>
<evidence type="ECO:0000313" key="1">
    <source>
        <dbReference type="EnsemblMetazoa" id="PPA15888.1"/>
    </source>
</evidence>
<accession>A0A454XVJ8</accession>
<proteinExistence type="predicted"/>
<sequence>MSVAPQEFFERIQDTDGEPSPVTVRVVARPNNIASKSQQVYHAPRPEPVNSGERYMREHYNNGESVPEVIDKSCCGRIKRHKFRFLLIILAIASLILLIIFGILYFAF</sequence>
<keyword evidence="2" id="KW-1185">Reference proteome</keyword>
<protein>
    <submittedName>
        <fullName evidence="1">Uncharacterized protein</fullName>
    </submittedName>
</protein>
<dbReference type="Proteomes" id="UP000005239">
    <property type="component" value="Unassembled WGS sequence"/>
</dbReference>
<organism evidence="1 2">
    <name type="scientific">Pristionchus pacificus</name>
    <name type="common">Parasitic nematode worm</name>
    <dbReference type="NCBI Taxonomy" id="54126"/>
    <lineage>
        <taxon>Eukaryota</taxon>
        <taxon>Metazoa</taxon>
        <taxon>Ecdysozoa</taxon>
        <taxon>Nematoda</taxon>
        <taxon>Chromadorea</taxon>
        <taxon>Rhabditida</taxon>
        <taxon>Rhabditina</taxon>
        <taxon>Diplogasteromorpha</taxon>
        <taxon>Diplogasteroidea</taxon>
        <taxon>Neodiplogasteridae</taxon>
        <taxon>Pristionchus</taxon>
    </lineage>
</organism>
<evidence type="ECO:0000313" key="2">
    <source>
        <dbReference type="Proteomes" id="UP000005239"/>
    </source>
</evidence>
<reference evidence="1" key="2">
    <citation type="submission" date="2022-06" db="UniProtKB">
        <authorList>
            <consortium name="EnsemblMetazoa"/>
        </authorList>
    </citation>
    <scope>IDENTIFICATION</scope>
    <source>
        <strain evidence="1">PS312</strain>
    </source>
</reference>
<reference evidence="2" key="1">
    <citation type="journal article" date="2008" name="Nat. Genet.">
        <title>The Pristionchus pacificus genome provides a unique perspective on nematode lifestyle and parasitism.</title>
        <authorList>
            <person name="Dieterich C."/>
            <person name="Clifton S.W."/>
            <person name="Schuster L.N."/>
            <person name="Chinwalla A."/>
            <person name="Delehaunty K."/>
            <person name="Dinkelacker I."/>
            <person name="Fulton L."/>
            <person name="Fulton R."/>
            <person name="Godfrey J."/>
            <person name="Minx P."/>
            <person name="Mitreva M."/>
            <person name="Roeseler W."/>
            <person name="Tian H."/>
            <person name="Witte H."/>
            <person name="Yang S.P."/>
            <person name="Wilson R.K."/>
            <person name="Sommer R.J."/>
        </authorList>
    </citation>
    <scope>NUCLEOTIDE SEQUENCE [LARGE SCALE GENOMIC DNA]</scope>
    <source>
        <strain evidence="2">PS312</strain>
    </source>
</reference>
<accession>A0A8R1UAV7</accession>
<name>A0A454XVJ8_PRIPA</name>
<gene>
    <name evidence="1" type="primary">WBGene00105442</name>
</gene>